<comment type="subcellular location">
    <subcellularLocation>
        <location evidence="1">Cell envelope</location>
    </subcellularLocation>
</comment>
<dbReference type="AlphaFoldDB" id="A0A9D2IG25"/>
<reference evidence="6" key="1">
    <citation type="journal article" date="2021" name="PeerJ">
        <title>Extensive microbial diversity within the chicken gut microbiome revealed by metagenomics and culture.</title>
        <authorList>
            <person name="Gilroy R."/>
            <person name="Ravi A."/>
            <person name="Getino M."/>
            <person name="Pursley I."/>
            <person name="Horton D.L."/>
            <person name="Alikhan N.F."/>
            <person name="Baker D."/>
            <person name="Gharbi K."/>
            <person name="Hall N."/>
            <person name="Watson M."/>
            <person name="Adriaenssens E.M."/>
            <person name="Foster-Nyarko E."/>
            <person name="Jarju S."/>
            <person name="Secka A."/>
            <person name="Antonio M."/>
            <person name="Oren A."/>
            <person name="Chaudhuri R.R."/>
            <person name="La Ragione R."/>
            <person name="Hildebrand F."/>
            <person name="Pallen M.J."/>
        </authorList>
    </citation>
    <scope>NUCLEOTIDE SEQUENCE</scope>
    <source>
        <strain evidence="6">CHK192-9172</strain>
    </source>
</reference>
<dbReference type="EMBL" id="DXCH01000102">
    <property type="protein sequence ID" value="HIZ07033.1"/>
    <property type="molecule type" value="Genomic_DNA"/>
</dbReference>
<evidence type="ECO:0000313" key="7">
    <source>
        <dbReference type="Proteomes" id="UP000824024"/>
    </source>
</evidence>
<dbReference type="PROSITE" id="PS51257">
    <property type="entry name" value="PROKAR_LIPOPROTEIN"/>
    <property type="match status" value="1"/>
</dbReference>
<reference evidence="6" key="2">
    <citation type="submission" date="2021-04" db="EMBL/GenBank/DDBJ databases">
        <authorList>
            <person name="Gilroy R."/>
        </authorList>
    </citation>
    <scope>NUCLEOTIDE SEQUENCE</scope>
    <source>
        <strain evidence="6">CHK192-9172</strain>
    </source>
</reference>
<evidence type="ECO:0000256" key="4">
    <source>
        <dbReference type="ARBA" id="ARBA00022729"/>
    </source>
</evidence>
<dbReference type="SUPFAM" id="SSF53850">
    <property type="entry name" value="Periplasmic binding protein-like II"/>
    <property type="match status" value="1"/>
</dbReference>
<comment type="similarity">
    <text evidence="2">Belongs to the bacterial solute-binding protein 1 family.</text>
</comment>
<evidence type="ECO:0000256" key="1">
    <source>
        <dbReference type="ARBA" id="ARBA00004196"/>
    </source>
</evidence>
<dbReference type="Proteomes" id="UP000824024">
    <property type="component" value="Unassembled WGS sequence"/>
</dbReference>
<organism evidence="6 7">
    <name type="scientific">Candidatus Eubacterium avistercoris</name>
    <dbReference type="NCBI Taxonomy" id="2838567"/>
    <lineage>
        <taxon>Bacteria</taxon>
        <taxon>Bacillati</taxon>
        <taxon>Bacillota</taxon>
        <taxon>Clostridia</taxon>
        <taxon>Eubacteriales</taxon>
        <taxon>Eubacteriaceae</taxon>
        <taxon>Eubacterium</taxon>
    </lineage>
</organism>
<dbReference type="Pfam" id="PF01547">
    <property type="entry name" value="SBP_bac_1"/>
    <property type="match status" value="1"/>
</dbReference>
<sequence>MIRGKKMIAIAMTAVLASGLAAVAGCGSSNPEAEGKTVIRMLQYKPEAADIFAELAEKFNETHDDIYLQVDSPNDAMTILKTQLTKEDYPDIIGIGGDINYSYFLDSDLLMDISDFDGLDEVKEVYQDIAKDLEFVPEDGTYAMPYMANAAGVLYNKDMFEEHNWEIPKTWDEFTALCEEIQDEGVTPLVFGYRDIWTCLAPWNALAVDLAPVDVCAQVNAGNTTFADNYREVAEKQKQLLNYTDNNAFAYNYNDACTAFARGEAAMYTIGSYAIPQIQSVNPDINIDSFVMPGSNDPDKNYLNSGNDLQFSVMAACENKDAAYEVLRFFNEDENVQMYVDDQSAVPCKEGDFTLPSTLDGMKEYIENNKVRDFQDHHYPSEMAADAMIQTFLGDNSADSVDTFLARFDKEWPRYNRDIIREVQEYYADHPQEGGE</sequence>
<feature type="signal peptide" evidence="5">
    <location>
        <begin position="1"/>
        <end position="24"/>
    </location>
</feature>
<dbReference type="Gene3D" id="3.40.190.10">
    <property type="entry name" value="Periplasmic binding protein-like II"/>
    <property type="match status" value="2"/>
</dbReference>
<evidence type="ECO:0000256" key="5">
    <source>
        <dbReference type="SAM" id="SignalP"/>
    </source>
</evidence>
<proteinExistence type="inferred from homology"/>
<name>A0A9D2IG25_9FIRM</name>
<feature type="chain" id="PRO_5039007450" evidence="5">
    <location>
        <begin position="25"/>
        <end position="436"/>
    </location>
</feature>
<dbReference type="GO" id="GO:0030313">
    <property type="term" value="C:cell envelope"/>
    <property type="evidence" value="ECO:0007669"/>
    <property type="project" value="UniProtKB-SubCell"/>
</dbReference>
<dbReference type="InterPro" id="IPR006059">
    <property type="entry name" value="SBP"/>
</dbReference>
<gene>
    <name evidence="6" type="ORF">IAA08_03740</name>
</gene>
<dbReference type="PANTHER" id="PTHR43649:SF31">
    <property type="entry name" value="SN-GLYCEROL-3-PHOSPHATE-BINDING PERIPLASMIC PROTEIN UGPB"/>
    <property type="match status" value="1"/>
</dbReference>
<keyword evidence="4 5" id="KW-0732">Signal</keyword>
<evidence type="ECO:0000256" key="3">
    <source>
        <dbReference type="ARBA" id="ARBA00022448"/>
    </source>
</evidence>
<keyword evidence="3" id="KW-0813">Transport</keyword>
<evidence type="ECO:0000256" key="2">
    <source>
        <dbReference type="ARBA" id="ARBA00008520"/>
    </source>
</evidence>
<comment type="caution">
    <text evidence="6">The sequence shown here is derived from an EMBL/GenBank/DDBJ whole genome shotgun (WGS) entry which is preliminary data.</text>
</comment>
<dbReference type="InterPro" id="IPR050490">
    <property type="entry name" value="Bact_solute-bd_prot1"/>
</dbReference>
<accession>A0A9D2IG25</accession>
<protein>
    <submittedName>
        <fullName evidence="6">Extracellular solute-binding protein</fullName>
    </submittedName>
</protein>
<dbReference type="PANTHER" id="PTHR43649">
    <property type="entry name" value="ARABINOSE-BINDING PROTEIN-RELATED"/>
    <property type="match status" value="1"/>
</dbReference>
<evidence type="ECO:0000313" key="6">
    <source>
        <dbReference type="EMBL" id="HIZ07033.1"/>
    </source>
</evidence>